<dbReference type="InterPro" id="IPR011650">
    <property type="entry name" value="Peptidase_M20_dimer"/>
</dbReference>
<dbReference type="AlphaFoldDB" id="A0A3D8GV24"/>
<dbReference type="InterPro" id="IPR002933">
    <property type="entry name" value="Peptidase_M20"/>
</dbReference>
<reference evidence="4 5" key="1">
    <citation type="submission" date="2018-07" db="EMBL/GenBank/DDBJ databases">
        <title>Bacillus sp. YLB-04 draft genome sequence.</title>
        <authorList>
            <person name="Yu L."/>
            <person name="Tang X."/>
        </authorList>
    </citation>
    <scope>NUCLEOTIDE SEQUENCE [LARGE SCALE GENOMIC DNA]</scope>
    <source>
        <strain evidence="4 5">YLB-04</strain>
    </source>
</reference>
<keyword evidence="1" id="KW-0479">Metal-binding</keyword>
<organism evidence="4 5">
    <name type="scientific">Neobacillus piezotolerans</name>
    <dbReference type="NCBI Taxonomy" id="2259171"/>
    <lineage>
        <taxon>Bacteria</taxon>
        <taxon>Bacillati</taxon>
        <taxon>Bacillota</taxon>
        <taxon>Bacilli</taxon>
        <taxon>Bacillales</taxon>
        <taxon>Bacillaceae</taxon>
        <taxon>Neobacillus</taxon>
    </lineage>
</organism>
<dbReference type="Gene3D" id="3.30.70.360">
    <property type="match status" value="1"/>
</dbReference>
<dbReference type="RefSeq" id="WP_115450201.1">
    <property type="nucleotide sequence ID" value="NZ_QNQT01000001.1"/>
</dbReference>
<evidence type="ECO:0000256" key="2">
    <source>
        <dbReference type="ARBA" id="ARBA00022801"/>
    </source>
</evidence>
<feature type="domain" description="Peptidase M20 dimerisation" evidence="3">
    <location>
        <begin position="209"/>
        <end position="305"/>
    </location>
</feature>
<dbReference type="Pfam" id="PF01546">
    <property type="entry name" value="Peptidase_M20"/>
    <property type="match status" value="1"/>
</dbReference>
<dbReference type="GO" id="GO:0046872">
    <property type="term" value="F:metal ion binding"/>
    <property type="evidence" value="ECO:0007669"/>
    <property type="project" value="UniProtKB-KW"/>
</dbReference>
<evidence type="ECO:0000259" key="3">
    <source>
        <dbReference type="Pfam" id="PF07687"/>
    </source>
</evidence>
<dbReference type="SUPFAM" id="SSF55031">
    <property type="entry name" value="Bacterial exopeptidase dimerisation domain"/>
    <property type="match status" value="1"/>
</dbReference>
<evidence type="ECO:0000256" key="1">
    <source>
        <dbReference type="ARBA" id="ARBA00022723"/>
    </source>
</evidence>
<dbReference type="PANTHER" id="PTHR43808:SF17">
    <property type="entry name" value="PEPTIDASE M20"/>
    <property type="match status" value="1"/>
</dbReference>
<dbReference type="InterPro" id="IPR036264">
    <property type="entry name" value="Bact_exopeptidase_dim_dom"/>
</dbReference>
<dbReference type="Pfam" id="PF07687">
    <property type="entry name" value="M20_dimer"/>
    <property type="match status" value="1"/>
</dbReference>
<protein>
    <submittedName>
        <fullName evidence="4">Peptidase M20</fullName>
    </submittedName>
</protein>
<dbReference type="PANTHER" id="PTHR43808">
    <property type="entry name" value="ACETYLORNITHINE DEACETYLASE"/>
    <property type="match status" value="1"/>
</dbReference>
<evidence type="ECO:0000313" key="4">
    <source>
        <dbReference type="EMBL" id="RDU38277.1"/>
    </source>
</evidence>
<dbReference type="Proteomes" id="UP000257144">
    <property type="component" value="Unassembled WGS sequence"/>
</dbReference>
<dbReference type="Gene3D" id="3.40.630.10">
    <property type="entry name" value="Zn peptidases"/>
    <property type="match status" value="1"/>
</dbReference>
<gene>
    <name evidence="4" type="ORF">DRW41_01525</name>
</gene>
<sequence>MAKELKQAEENPVALISEHVKSIYEVLVKDAFVQQGLDFLEQDNDYTTSEQIAITEIPAPTYDESVRGTDYKRRLIGYGLQNVTADRQGNVFGIRRGSGNGPTLVVCAHLDTVFPEGTDVKAKQKDGRIYAPGIADDGRGLAAVLTLLRAFEKSGIHTVGDILFGATVGEEGLGDLNGVKALFENNNDIDGFISIEPGSPERITYLGTGSRRYHVTYTGPGGHSFGDFGKPSAIHALGRAIAGISDIETPAEPKTTFTVGTIKGGTSVNTISASAEMLLDLRSVSPDALSKLEEKALSIMSEAADSENKRWDTDAIKVDIKLVGDRPAGSQREDSMIVQAAMASSATLGFEPVLNGPVSTDSNVPISLGIPAVTLGGGGAFGGCHTLEEYYDPAGAYQGVQNIFLTMLGLVGVEGVSQPLLPKR</sequence>
<dbReference type="EMBL" id="QNQT01000001">
    <property type="protein sequence ID" value="RDU38277.1"/>
    <property type="molecule type" value="Genomic_DNA"/>
</dbReference>
<dbReference type="OrthoDB" id="9783294at2"/>
<name>A0A3D8GV24_9BACI</name>
<keyword evidence="5" id="KW-1185">Reference proteome</keyword>
<evidence type="ECO:0000313" key="5">
    <source>
        <dbReference type="Proteomes" id="UP000257144"/>
    </source>
</evidence>
<dbReference type="InterPro" id="IPR050072">
    <property type="entry name" value="Peptidase_M20A"/>
</dbReference>
<dbReference type="SUPFAM" id="SSF53187">
    <property type="entry name" value="Zn-dependent exopeptidases"/>
    <property type="match status" value="1"/>
</dbReference>
<accession>A0A3D8GV24</accession>
<keyword evidence="2" id="KW-0378">Hydrolase</keyword>
<proteinExistence type="predicted"/>
<comment type="caution">
    <text evidence="4">The sequence shown here is derived from an EMBL/GenBank/DDBJ whole genome shotgun (WGS) entry which is preliminary data.</text>
</comment>
<dbReference type="GO" id="GO:0016787">
    <property type="term" value="F:hydrolase activity"/>
    <property type="evidence" value="ECO:0007669"/>
    <property type="project" value="UniProtKB-KW"/>
</dbReference>